<dbReference type="SUPFAM" id="SSF54427">
    <property type="entry name" value="NTF2-like"/>
    <property type="match status" value="1"/>
</dbReference>
<comment type="caution">
    <text evidence="2">The sequence shown here is derived from an EMBL/GenBank/DDBJ whole genome shotgun (WGS) entry which is preliminary data.</text>
</comment>
<dbReference type="InterPro" id="IPR037401">
    <property type="entry name" value="SnoaL-like"/>
</dbReference>
<dbReference type="AlphaFoldDB" id="A0A7X0JSB1"/>
<keyword evidence="3" id="KW-1185">Reference proteome</keyword>
<dbReference type="RefSeq" id="WP_166850335.1">
    <property type="nucleotide sequence ID" value="NZ_JAAONY010000001.1"/>
</dbReference>
<accession>A0A7X0JSB1</accession>
<gene>
    <name evidence="2" type="ORF">HNR48_001026</name>
</gene>
<protein>
    <submittedName>
        <fullName evidence="2">Ketosteroid isomerase-like protein</fullName>
    </submittedName>
</protein>
<dbReference type="Gene3D" id="3.10.450.50">
    <property type="match status" value="1"/>
</dbReference>
<evidence type="ECO:0000313" key="2">
    <source>
        <dbReference type="EMBL" id="MBB6520748.1"/>
    </source>
</evidence>
<keyword evidence="2" id="KW-0413">Isomerase</keyword>
<evidence type="ECO:0000259" key="1">
    <source>
        <dbReference type="Pfam" id="PF12680"/>
    </source>
</evidence>
<evidence type="ECO:0000313" key="3">
    <source>
        <dbReference type="Proteomes" id="UP000528457"/>
    </source>
</evidence>
<proteinExistence type="predicted"/>
<sequence>MTDVLIQTRLQLLKDFAQAWNDHDIDALMACMAEGCRFDSSAGADVFGKRAEGVEAVKASYEAIFTVFPDAKWNEDSHFVAGDRGVSEWRFTGTKADGSSVNLMGCDLFVFEGDKILVKDSYRKNPA</sequence>
<dbReference type="InterPro" id="IPR032710">
    <property type="entry name" value="NTF2-like_dom_sf"/>
</dbReference>
<organism evidence="2 3">
    <name type="scientific">Pseudoteredinibacter isoporae</name>
    <dbReference type="NCBI Taxonomy" id="570281"/>
    <lineage>
        <taxon>Bacteria</taxon>
        <taxon>Pseudomonadati</taxon>
        <taxon>Pseudomonadota</taxon>
        <taxon>Gammaproteobacteria</taxon>
        <taxon>Cellvibrionales</taxon>
        <taxon>Cellvibrionaceae</taxon>
        <taxon>Pseudoteredinibacter</taxon>
    </lineage>
</organism>
<reference evidence="2 3" key="1">
    <citation type="submission" date="2020-08" db="EMBL/GenBank/DDBJ databases">
        <title>Genomic Encyclopedia of Type Strains, Phase IV (KMG-IV): sequencing the most valuable type-strain genomes for metagenomic binning, comparative biology and taxonomic classification.</title>
        <authorList>
            <person name="Goeker M."/>
        </authorList>
    </citation>
    <scope>NUCLEOTIDE SEQUENCE [LARGE SCALE GENOMIC DNA]</scope>
    <source>
        <strain evidence="2 3">DSM 22368</strain>
    </source>
</reference>
<dbReference type="Proteomes" id="UP000528457">
    <property type="component" value="Unassembled WGS sequence"/>
</dbReference>
<dbReference type="Pfam" id="PF12680">
    <property type="entry name" value="SnoaL_2"/>
    <property type="match status" value="1"/>
</dbReference>
<feature type="domain" description="SnoaL-like" evidence="1">
    <location>
        <begin position="14"/>
        <end position="116"/>
    </location>
</feature>
<name>A0A7X0JSB1_9GAMM</name>
<dbReference type="GO" id="GO:0016853">
    <property type="term" value="F:isomerase activity"/>
    <property type="evidence" value="ECO:0007669"/>
    <property type="project" value="UniProtKB-KW"/>
</dbReference>
<dbReference type="InParanoid" id="A0A7X0JSB1"/>
<dbReference type="EMBL" id="JACHHT010000001">
    <property type="protein sequence ID" value="MBB6520748.1"/>
    <property type="molecule type" value="Genomic_DNA"/>
</dbReference>